<gene>
    <name evidence="1" type="ORF">EXIGLDRAFT_326022</name>
</gene>
<dbReference type="AlphaFoldDB" id="A0A165CTW6"/>
<reference evidence="1 2" key="1">
    <citation type="journal article" date="2016" name="Mol. Biol. Evol.">
        <title>Comparative Genomics of Early-Diverging Mushroom-Forming Fungi Provides Insights into the Origins of Lignocellulose Decay Capabilities.</title>
        <authorList>
            <person name="Nagy L.G."/>
            <person name="Riley R."/>
            <person name="Tritt A."/>
            <person name="Adam C."/>
            <person name="Daum C."/>
            <person name="Floudas D."/>
            <person name="Sun H."/>
            <person name="Yadav J.S."/>
            <person name="Pangilinan J."/>
            <person name="Larsson K.H."/>
            <person name="Matsuura K."/>
            <person name="Barry K."/>
            <person name="Labutti K."/>
            <person name="Kuo R."/>
            <person name="Ohm R.A."/>
            <person name="Bhattacharya S.S."/>
            <person name="Shirouzu T."/>
            <person name="Yoshinaga Y."/>
            <person name="Martin F.M."/>
            <person name="Grigoriev I.V."/>
            <person name="Hibbett D.S."/>
        </authorList>
    </citation>
    <scope>NUCLEOTIDE SEQUENCE [LARGE SCALE GENOMIC DNA]</scope>
    <source>
        <strain evidence="1 2">HHB12029</strain>
    </source>
</reference>
<dbReference type="Proteomes" id="UP000077266">
    <property type="component" value="Unassembled WGS sequence"/>
</dbReference>
<sequence length="139" mass="14965">MPRTRASFPSRSPFTASCVKLGVTSARITEPSPKVRTALIVFQRLSLTYRRCRGGTTRTRTGSDTKLNTSDFRPNAVLRAGDGVAIPAGVDSSQHVCGLAVDSTRSVCGVCAQYLYRTPRPHRGSGSFARSTSVQALLF</sequence>
<proteinExistence type="predicted"/>
<keyword evidence="2" id="KW-1185">Reference proteome</keyword>
<evidence type="ECO:0000313" key="2">
    <source>
        <dbReference type="Proteomes" id="UP000077266"/>
    </source>
</evidence>
<dbReference type="InParanoid" id="A0A165CTW6"/>
<organism evidence="1 2">
    <name type="scientific">Exidia glandulosa HHB12029</name>
    <dbReference type="NCBI Taxonomy" id="1314781"/>
    <lineage>
        <taxon>Eukaryota</taxon>
        <taxon>Fungi</taxon>
        <taxon>Dikarya</taxon>
        <taxon>Basidiomycota</taxon>
        <taxon>Agaricomycotina</taxon>
        <taxon>Agaricomycetes</taxon>
        <taxon>Auriculariales</taxon>
        <taxon>Exidiaceae</taxon>
        <taxon>Exidia</taxon>
    </lineage>
</organism>
<accession>A0A165CTW6</accession>
<evidence type="ECO:0000313" key="1">
    <source>
        <dbReference type="EMBL" id="KZV83111.1"/>
    </source>
</evidence>
<dbReference type="EMBL" id="KV426288">
    <property type="protein sequence ID" value="KZV83111.1"/>
    <property type="molecule type" value="Genomic_DNA"/>
</dbReference>
<protein>
    <submittedName>
        <fullName evidence="1">Uncharacterized protein</fullName>
    </submittedName>
</protein>
<name>A0A165CTW6_EXIGL</name>